<feature type="transmembrane region" description="Helical" evidence="1">
    <location>
        <begin position="196"/>
        <end position="216"/>
    </location>
</feature>
<dbReference type="OrthoDB" id="1821221at2"/>
<dbReference type="Proteomes" id="UP000050872">
    <property type="component" value="Unassembled WGS sequence"/>
</dbReference>
<dbReference type="RefSeq" id="WP_057887213.1">
    <property type="nucleotide sequence ID" value="NZ_AZEZ01000007.1"/>
</dbReference>
<sequence length="432" mass="50104">MTIFGGSNNGRYLGNLLEIITMHRMTLAVIAYALGWTLLMWCIWRLTNKSLTALFLSFLFVFTLQAGFINNVLAWNAGFVNYVPPMVLALFYIIFVEKYRDKKINVFLASIWTLLLGVTVGLFNENMAIGSIIMAVLVLLYFNKKAQLYHVIYLVGTIISSAIMFSNPGYRVHSAYRGTTFKLDEIWRNYSNITHFWLITFNIVLLTAILLSILILTMRSSLPMLQKIITASLSLIFLVYYYAINDHLTKFTMDYNYSYQYGSLGDKLYNMEGIVSILLIIFMGYAIFTFYKNDPKMWLFYLMTGVIEGQLLFVNSPINVRGYFLAYIFMYLIGIRFTVDALDQFNFSFKNSVVNIVLLLTLIFMGNSFLTKIHANYVVNIERVSQPSFYKKGLEIKKHVPYPTFVWANDLTNQQSSPYWYLYLIKHNLIEK</sequence>
<feature type="transmembrane region" description="Helical" evidence="1">
    <location>
        <begin position="228"/>
        <end position="244"/>
    </location>
</feature>
<comment type="caution">
    <text evidence="2">The sequence shown here is derived from an EMBL/GenBank/DDBJ whole genome shotgun (WGS) entry which is preliminary data.</text>
</comment>
<feature type="transmembrane region" description="Helical" evidence="1">
    <location>
        <begin position="79"/>
        <end position="97"/>
    </location>
</feature>
<keyword evidence="1" id="KW-1133">Transmembrane helix</keyword>
<feature type="transmembrane region" description="Helical" evidence="1">
    <location>
        <begin position="273"/>
        <end position="291"/>
    </location>
</feature>
<feature type="transmembrane region" description="Helical" evidence="1">
    <location>
        <begin position="351"/>
        <end position="370"/>
    </location>
</feature>
<keyword evidence="1" id="KW-0472">Membrane</keyword>
<feature type="transmembrane region" description="Helical" evidence="1">
    <location>
        <begin position="51"/>
        <end position="73"/>
    </location>
</feature>
<proteinExistence type="predicted"/>
<gene>
    <name evidence="2" type="ORF">FD29_GL002201</name>
</gene>
<name>A0A0R1QTA3_9LACO</name>
<feature type="transmembrane region" description="Helical" evidence="1">
    <location>
        <begin position="25"/>
        <end position="44"/>
    </location>
</feature>
<dbReference type="AlphaFoldDB" id="A0A0R1QTA3"/>
<feature type="transmembrane region" description="Helical" evidence="1">
    <location>
        <begin position="128"/>
        <end position="144"/>
    </location>
</feature>
<keyword evidence="3" id="KW-1185">Reference proteome</keyword>
<reference evidence="2 3" key="1">
    <citation type="journal article" date="2015" name="Genome Announc.">
        <title>Expanding the biotechnology potential of lactobacilli through comparative genomics of 213 strains and associated genera.</title>
        <authorList>
            <person name="Sun Z."/>
            <person name="Harris H.M."/>
            <person name="McCann A."/>
            <person name="Guo C."/>
            <person name="Argimon S."/>
            <person name="Zhang W."/>
            <person name="Yang X."/>
            <person name="Jeffery I.B."/>
            <person name="Cooney J.C."/>
            <person name="Kagawa T.F."/>
            <person name="Liu W."/>
            <person name="Song Y."/>
            <person name="Salvetti E."/>
            <person name="Wrobel A."/>
            <person name="Rasinkangas P."/>
            <person name="Parkhill J."/>
            <person name="Rea M.C."/>
            <person name="O'Sullivan O."/>
            <person name="Ritari J."/>
            <person name="Douillard F.P."/>
            <person name="Paul Ross R."/>
            <person name="Yang R."/>
            <person name="Briner A.E."/>
            <person name="Felis G.E."/>
            <person name="de Vos W.M."/>
            <person name="Barrangou R."/>
            <person name="Klaenhammer T.R."/>
            <person name="Caufield P.W."/>
            <person name="Cui Y."/>
            <person name="Zhang H."/>
            <person name="O'Toole P.W."/>
        </authorList>
    </citation>
    <scope>NUCLEOTIDE SEQUENCE [LARGE SCALE GENOMIC DNA]</scope>
    <source>
        <strain evidence="2 3">DSM 14500</strain>
    </source>
</reference>
<dbReference type="InterPro" id="IPR045691">
    <property type="entry name" value="DUF6056"/>
</dbReference>
<feature type="transmembrane region" description="Helical" evidence="1">
    <location>
        <begin position="151"/>
        <end position="170"/>
    </location>
</feature>
<evidence type="ECO:0000256" key="1">
    <source>
        <dbReference type="SAM" id="Phobius"/>
    </source>
</evidence>
<organism evidence="2 3">
    <name type="scientific">Companilactobacillus mindensis DSM 14500</name>
    <dbReference type="NCBI Taxonomy" id="1423770"/>
    <lineage>
        <taxon>Bacteria</taxon>
        <taxon>Bacillati</taxon>
        <taxon>Bacillota</taxon>
        <taxon>Bacilli</taxon>
        <taxon>Lactobacillales</taxon>
        <taxon>Lactobacillaceae</taxon>
        <taxon>Companilactobacillus</taxon>
    </lineage>
</organism>
<dbReference type="Pfam" id="PF19528">
    <property type="entry name" value="DUF6056"/>
    <property type="match status" value="1"/>
</dbReference>
<accession>A0A0R1QTA3</accession>
<dbReference type="EMBL" id="AZEZ01000007">
    <property type="protein sequence ID" value="KRL45690.1"/>
    <property type="molecule type" value="Genomic_DNA"/>
</dbReference>
<evidence type="ECO:0000313" key="3">
    <source>
        <dbReference type="Proteomes" id="UP000050872"/>
    </source>
</evidence>
<dbReference type="PATRIC" id="fig|1423770.3.peg.2259"/>
<feature type="transmembrane region" description="Helical" evidence="1">
    <location>
        <begin position="320"/>
        <end position="339"/>
    </location>
</feature>
<keyword evidence="1" id="KW-0812">Transmembrane</keyword>
<protein>
    <submittedName>
        <fullName evidence="2">Teichoic acid polysaccharide export protein</fullName>
    </submittedName>
</protein>
<feature type="transmembrane region" description="Helical" evidence="1">
    <location>
        <begin position="104"/>
        <end position="122"/>
    </location>
</feature>
<evidence type="ECO:0000313" key="2">
    <source>
        <dbReference type="EMBL" id="KRL45690.1"/>
    </source>
</evidence>